<reference evidence="6" key="1">
    <citation type="submission" date="2020-06" db="EMBL/GenBank/DDBJ databases">
        <title>Draft genome sequences of strains closely related to Aspergillus parafelis and Aspergillus hiratsukae.</title>
        <authorList>
            <person name="Dos Santos R.A.C."/>
            <person name="Rivero-Menendez O."/>
            <person name="Steenwyk J.L."/>
            <person name="Mead M.E."/>
            <person name="Goldman G.H."/>
            <person name="Alastruey-Izquierdo A."/>
            <person name="Rokas A."/>
        </authorList>
    </citation>
    <scope>NUCLEOTIDE SEQUENCE</scope>
    <source>
        <strain evidence="6">CNM-CM5793</strain>
        <strain evidence="7">CNM-CM6106</strain>
    </source>
</reference>
<keyword evidence="2" id="KW-0539">Nucleus</keyword>
<dbReference type="InterPro" id="IPR036112">
    <property type="entry name" value="ComA_synth_sf"/>
</dbReference>
<feature type="transmembrane region" description="Helical" evidence="4">
    <location>
        <begin position="729"/>
        <end position="749"/>
    </location>
</feature>
<dbReference type="Pfam" id="PF04082">
    <property type="entry name" value="Fungal_trans"/>
    <property type="match status" value="1"/>
</dbReference>
<dbReference type="AlphaFoldDB" id="A0A8H6UAP1"/>
<feature type="region of interest" description="Disordered" evidence="3">
    <location>
        <begin position="829"/>
        <end position="850"/>
    </location>
</feature>
<dbReference type="SMART" id="SM00906">
    <property type="entry name" value="Fungal_trans"/>
    <property type="match status" value="1"/>
</dbReference>
<dbReference type="GO" id="GO:0008270">
    <property type="term" value="F:zinc ion binding"/>
    <property type="evidence" value="ECO:0007669"/>
    <property type="project" value="InterPro"/>
</dbReference>
<keyword evidence="4" id="KW-0472">Membrane</keyword>
<dbReference type="Pfam" id="PF02679">
    <property type="entry name" value="ComA"/>
    <property type="match status" value="1"/>
</dbReference>
<organism evidence="6 8">
    <name type="scientific">Aspergillus hiratsukae</name>
    <dbReference type="NCBI Taxonomy" id="1194566"/>
    <lineage>
        <taxon>Eukaryota</taxon>
        <taxon>Fungi</taxon>
        <taxon>Dikarya</taxon>
        <taxon>Ascomycota</taxon>
        <taxon>Pezizomycotina</taxon>
        <taxon>Eurotiomycetes</taxon>
        <taxon>Eurotiomycetidae</taxon>
        <taxon>Eurotiales</taxon>
        <taxon>Aspergillaceae</taxon>
        <taxon>Aspergillus</taxon>
        <taxon>Aspergillus subgen. Fumigati</taxon>
    </lineage>
</organism>
<evidence type="ECO:0000256" key="2">
    <source>
        <dbReference type="ARBA" id="ARBA00023242"/>
    </source>
</evidence>
<dbReference type="Proteomes" id="UP000630445">
    <property type="component" value="Unassembled WGS sequence"/>
</dbReference>
<comment type="caution">
    <text evidence="6">The sequence shown here is derived from an EMBL/GenBank/DDBJ whole genome shotgun (WGS) entry which is preliminary data.</text>
</comment>
<dbReference type="EMBL" id="JACBAF010002241">
    <property type="protein sequence ID" value="KAF7161765.1"/>
    <property type="molecule type" value="Genomic_DNA"/>
</dbReference>
<dbReference type="OrthoDB" id="47007at2759"/>
<evidence type="ECO:0000259" key="5">
    <source>
        <dbReference type="SMART" id="SM00906"/>
    </source>
</evidence>
<dbReference type="GO" id="GO:0003677">
    <property type="term" value="F:DNA binding"/>
    <property type="evidence" value="ECO:0007669"/>
    <property type="project" value="InterPro"/>
</dbReference>
<dbReference type="PANTHER" id="PTHR48413">
    <property type="match status" value="1"/>
</dbReference>
<dbReference type="InterPro" id="IPR003830">
    <property type="entry name" value="ComA_synth"/>
</dbReference>
<feature type="compositionally biased region" description="Polar residues" evidence="3">
    <location>
        <begin position="829"/>
        <end position="842"/>
    </location>
</feature>
<keyword evidence="4" id="KW-1133">Transmembrane helix</keyword>
<name>A0A8H6UAP1_9EURO</name>
<evidence type="ECO:0000256" key="4">
    <source>
        <dbReference type="SAM" id="Phobius"/>
    </source>
</evidence>
<dbReference type="InterPro" id="IPR007219">
    <property type="entry name" value="XnlR_reg_dom"/>
</dbReference>
<feature type="transmembrane region" description="Helical" evidence="4">
    <location>
        <begin position="648"/>
        <end position="672"/>
    </location>
</feature>
<dbReference type="Proteomes" id="UP000662466">
    <property type="component" value="Unassembled WGS sequence"/>
</dbReference>
<dbReference type="InterPro" id="IPR013785">
    <property type="entry name" value="Aldolase_TIM"/>
</dbReference>
<evidence type="ECO:0000313" key="7">
    <source>
        <dbReference type="EMBL" id="KAF7161765.1"/>
    </source>
</evidence>
<dbReference type="EMBL" id="JACBAD010002105">
    <property type="protein sequence ID" value="KAF7116267.1"/>
    <property type="molecule type" value="Genomic_DNA"/>
</dbReference>
<proteinExistence type="inferred from homology"/>
<keyword evidence="8" id="KW-1185">Reference proteome</keyword>
<feature type="domain" description="Xylanolytic transcriptional activator regulatory" evidence="5">
    <location>
        <begin position="503"/>
        <end position="576"/>
    </location>
</feature>
<dbReference type="CDD" id="cd12148">
    <property type="entry name" value="fungal_TF_MHR"/>
    <property type="match status" value="1"/>
</dbReference>
<gene>
    <name evidence="6" type="ORF">CNMCM5793_004343</name>
    <name evidence="7" type="ORF">CNMCM6106_008918</name>
</gene>
<evidence type="ECO:0000313" key="8">
    <source>
        <dbReference type="Proteomes" id="UP000630445"/>
    </source>
</evidence>
<accession>A0A8H6UAP1</accession>
<protein>
    <recommendedName>
        <fullName evidence="5">Xylanolytic transcriptional activator regulatory domain-containing protein</fullName>
    </recommendedName>
</protein>
<sequence length="953" mass="105512">MGKRYLADVLETMGTHVDGLKFAGGSFCLFQEKPLRELIDLAHDYDVYVSTGGWAEHLLTHPDANSVFDKYLKKCKDLGFDVVELSSGFLSFPEDDWLRLVDKVHSYKLKAKPELGIQFGAGGDTPAADLEAIGTSDPGKLVNLGRKFLDAGVERLMIESEGITENVQSWRTDVVSTIMKELPTERVMFEAADPKVFNWYIREFGIDVNLFVDHSQIVQLSCLRQGIWGTADTWGLVQLLAHGFDVGELATARRKEAECNFSDKPARLLKANVPKETMLLSEHMVPTPQRQTAMDRLLNALEDHSADLEQQTTDDKDGTAPVPKVARLLRDGQGKFMYIGDSASLSFLQSVRRIVTLSIGRCEFTEDTARHSMLEAFQSSSATQTGPLSAPPSNDEAQRLARQYVLATSPLLDLFDLEEFYPRLANWVGNPTGDEDTVSSIFYLVLAIGVQVSETNQDLAEQYFVSGRQLAFSAFTETPSLYTIQSYVLISMYMLGACRRNGAFMNLGIALRAAYAVGIHRRDANALFCTRERRARERVWKSLRMMDLFLSASLGRPPATSDFDYDTRDQAPIAGEQQRPQPEAQLSLCVVALCRIFDRILTEVYMRQVVSINVAETISNQHRAWVRNLPNFLSVQTERLSSKSLESMLAAAHVFGAYYWSIILLTRPFFIFRVSQYVRSKSDPATSSNDPRASASRIALFSDACVYSALRCLNIVDDLSQFEALPRRLPFLINSVFNSAVVLGAAFFAEYDNLLPLEEGLEKSEKFLGHFVPHDPHACRFYQIIKYLRGAVAEYVRRRNRQWMERRSKQVDQLFGQVGLASESSASHNVAISRSGEQSAPSPLSPEKLATGSLSAQGLEPTASTGQSENDIWNTLYGSEGAAALPYDSTISALTTTGIPIGCSPGGTLTAAQPGMGTDAGGQTPLSDVIFSENGLLYMAEDLSVFGLWGETG</sequence>
<comment type="similarity">
    <text evidence="1">Belongs to the phosphosulfolactate synthase family.</text>
</comment>
<evidence type="ECO:0000256" key="1">
    <source>
        <dbReference type="ARBA" id="ARBA00010424"/>
    </source>
</evidence>
<dbReference type="SUPFAM" id="SSF102110">
    <property type="entry name" value="(2r)-phospho-3-sulfolactate synthase ComA"/>
    <property type="match status" value="1"/>
</dbReference>
<dbReference type="Gene3D" id="3.20.20.70">
    <property type="entry name" value="Aldolase class I"/>
    <property type="match status" value="1"/>
</dbReference>
<evidence type="ECO:0000313" key="6">
    <source>
        <dbReference type="EMBL" id="KAF7116267.1"/>
    </source>
</evidence>
<dbReference type="GO" id="GO:0006351">
    <property type="term" value="P:DNA-templated transcription"/>
    <property type="evidence" value="ECO:0007669"/>
    <property type="project" value="InterPro"/>
</dbReference>
<dbReference type="PANTHER" id="PTHR48413:SF1">
    <property type="entry name" value="PROTEIN HEAT-STRESS-ASSOCIATED 32"/>
    <property type="match status" value="1"/>
</dbReference>
<evidence type="ECO:0000256" key="3">
    <source>
        <dbReference type="SAM" id="MobiDB-lite"/>
    </source>
</evidence>
<keyword evidence="4" id="KW-0812">Transmembrane</keyword>